<organism evidence="17">
    <name type="scientific">Bradysia odoriphaga</name>
    <dbReference type="NCBI Taxonomy" id="1564500"/>
    <lineage>
        <taxon>Eukaryota</taxon>
        <taxon>Metazoa</taxon>
        <taxon>Ecdysozoa</taxon>
        <taxon>Arthropoda</taxon>
        <taxon>Hexapoda</taxon>
        <taxon>Insecta</taxon>
        <taxon>Pterygota</taxon>
        <taxon>Neoptera</taxon>
        <taxon>Endopterygota</taxon>
        <taxon>Diptera</taxon>
        <taxon>Nematocera</taxon>
        <taxon>Sciaroidea</taxon>
        <taxon>Sciaridae</taxon>
        <taxon>Bradysia</taxon>
    </lineage>
</organism>
<keyword evidence="6 14" id="KW-1133">Transmembrane helix</keyword>
<dbReference type="AlphaFoldDB" id="A0A6B9C9Z5"/>
<dbReference type="SUPFAM" id="SSF53850">
    <property type="entry name" value="Periplasmic binding protein-like II"/>
    <property type="match status" value="1"/>
</dbReference>
<dbReference type="Gene3D" id="1.10.287.70">
    <property type="match status" value="1"/>
</dbReference>
<feature type="domain" description="Ionotropic glutamate receptor C-terminal" evidence="15">
    <location>
        <begin position="209"/>
        <end position="399"/>
    </location>
</feature>
<evidence type="ECO:0000256" key="5">
    <source>
        <dbReference type="ARBA" id="ARBA00022692"/>
    </source>
</evidence>
<keyword evidence="8 14" id="KW-0472">Membrane</keyword>
<dbReference type="Pfam" id="PF10613">
    <property type="entry name" value="Lig_chan-Glu_bd"/>
    <property type="match status" value="1"/>
</dbReference>
<evidence type="ECO:0000256" key="8">
    <source>
        <dbReference type="ARBA" id="ARBA00023136"/>
    </source>
</evidence>
<dbReference type="PANTHER" id="PTHR42643:SF24">
    <property type="entry name" value="IONOTROPIC RECEPTOR 60A"/>
    <property type="match status" value="1"/>
</dbReference>
<dbReference type="GO" id="GO:0050906">
    <property type="term" value="P:detection of stimulus involved in sensory perception"/>
    <property type="evidence" value="ECO:0007669"/>
    <property type="project" value="UniProtKB-ARBA"/>
</dbReference>
<accession>A0A6B9C9Z5</accession>
<keyword evidence="13" id="KW-0175">Coiled coil</keyword>
<evidence type="ECO:0000256" key="11">
    <source>
        <dbReference type="ARBA" id="ARBA00023286"/>
    </source>
</evidence>
<evidence type="ECO:0000256" key="10">
    <source>
        <dbReference type="ARBA" id="ARBA00023180"/>
    </source>
</evidence>
<dbReference type="EMBL" id="MK249043">
    <property type="protein sequence ID" value="QGW45457.1"/>
    <property type="molecule type" value="mRNA"/>
</dbReference>
<evidence type="ECO:0000256" key="7">
    <source>
        <dbReference type="ARBA" id="ARBA00023065"/>
    </source>
</evidence>
<keyword evidence="10" id="KW-0325">Glycoprotein</keyword>
<sequence>MSGIDLILTSLCLNITCDYIRLEKSPSQADWLIDSCIKPRNETCEGYIVPNATQLAFNTVQNNLTSSREEKESALDKIRQKLNGSKLNIITLEDYPLSYKDANGTFGYKGVAFQILDFLADKFNFTYAVTEPPVNKVGSTDDMTGSLIEAVSKTGVIDMAAAFLPVISDAREHVDYSTTTLDEGEWMMIMKRPAESATGSGLLAPFNRNVWILIFVSLFAVGPIIYGLIIVRNNLTGDNSQKVYALPNCVWFVYGALMKQGSTLSPVADSTRLLFATWWIFITILTSFYTANLTAFLTLSKFTLPINDVNDIISNNKYFVAQRGSGVEYAIKNKNEALSQLLKMVDKKRGVFTDTNDDVATLERYVQKENYVFIRDRPAMNHLIYEDYKRRKTISTEEKAHCPFAIATKPFMTRKRAFAYPKNSTWSSLFDPELLYLVESGIVKYMLWNELPKAEICPQNLGGTERQLRNGDLLMTYQIMMAGFGTGAVIFLTEILFRILLNRQKGNSIKDPYLKKVNKSDALTVTPPPAYATLYNRSRKDNIWTLSETENKNTQYINGREYMVVKGDDGVQRLIPLRTPSAALFQYSYTK</sequence>
<dbReference type="GO" id="GO:0015276">
    <property type="term" value="F:ligand-gated monoatomic ion channel activity"/>
    <property type="evidence" value="ECO:0007669"/>
    <property type="project" value="InterPro"/>
</dbReference>
<name>A0A6B9C9Z5_9DIPT</name>
<dbReference type="FunFam" id="1.10.287.70:FF:000173">
    <property type="entry name" value="glutamate receptor 2"/>
    <property type="match status" value="1"/>
</dbReference>
<keyword evidence="5 14" id="KW-0812">Transmembrane</keyword>
<feature type="transmembrane region" description="Helical" evidence="14">
    <location>
        <begin position="278"/>
        <end position="299"/>
    </location>
</feature>
<dbReference type="PANTHER" id="PTHR42643">
    <property type="entry name" value="IONOTROPIC RECEPTOR 20A-RELATED"/>
    <property type="match status" value="1"/>
</dbReference>
<dbReference type="InterPro" id="IPR052192">
    <property type="entry name" value="Insect_Ionotropic_Sensory_Rcpt"/>
</dbReference>
<keyword evidence="7" id="KW-0406">Ion transport</keyword>
<dbReference type="InterPro" id="IPR001320">
    <property type="entry name" value="Iontro_rcpt_C"/>
</dbReference>
<dbReference type="GO" id="GO:0005886">
    <property type="term" value="C:plasma membrane"/>
    <property type="evidence" value="ECO:0007669"/>
    <property type="project" value="UniProtKB-SubCell"/>
</dbReference>
<feature type="transmembrane region" description="Helical" evidence="14">
    <location>
        <begin position="479"/>
        <end position="501"/>
    </location>
</feature>
<keyword evidence="9 17" id="KW-0675">Receptor</keyword>
<feature type="transmembrane region" description="Helical" evidence="14">
    <location>
        <begin position="210"/>
        <end position="231"/>
    </location>
</feature>
<comment type="similarity">
    <text evidence="2">Belongs to the glutamate-gated ion channel (TC 1.A.10.1) family.</text>
</comment>
<evidence type="ECO:0000256" key="1">
    <source>
        <dbReference type="ARBA" id="ARBA00004651"/>
    </source>
</evidence>
<comment type="subcellular location">
    <subcellularLocation>
        <location evidence="1">Cell membrane</location>
        <topology evidence="1">Multi-pass membrane protein</topology>
    </subcellularLocation>
</comment>
<keyword evidence="3" id="KW-0813">Transport</keyword>
<dbReference type="Gene3D" id="3.40.190.10">
    <property type="entry name" value="Periplasmic binding protein-like II"/>
    <property type="match status" value="1"/>
</dbReference>
<dbReference type="InterPro" id="IPR019594">
    <property type="entry name" value="Glu/Gly-bd"/>
</dbReference>
<protein>
    <submittedName>
        <fullName evidence="17">Ionotropic receptor 76b</fullName>
    </submittedName>
</protein>
<feature type="coiled-coil region" evidence="13">
    <location>
        <begin position="61"/>
        <end position="88"/>
    </location>
</feature>
<reference evidence="17" key="1">
    <citation type="submission" date="2018-11" db="EMBL/GenBank/DDBJ databases">
        <authorList>
            <person name="Zhao Y."/>
            <person name="Mu W."/>
            <person name="Zhou C."/>
        </authorList>
    </citation>
    <scope>NUCLEOTIDE SEQUENCE</scope>
</reference>
<keyword evidence="11" id="KW-1071">Ligand-gated ion channel</keyword>
<evidence type="ECO:0000256" key="4">
    <source>
        <dbReference type="ARBA" id="ARBA00022475"/>
    </source>
</evidence>
<evidence type="ECO:0000313" key="17">
    <source>
        <dbReference type="EMBL" id="QGW45457.1"/>
    </source>
</evidence>
<evidence type="ECO:0000256" key="9">
    <source>
        <dbReference type="ARBA" id="ARBA00023170"/>
    </source>
</evidence>
<evidence type="ECO:0000256" key="6">
    <source>
        <dbReference type="ARBA" id="ARBA00022989"/>
    </source>
</evidence>
<keyword evidence="4" id="KW-1003">Cell membrane</keyword>
<feature type="domain" description="Ionotropic glutamate receptor L-glutamate and glycine-binding" evidence="16">
    <location>
        <begin position="87"/>
        <end position="191"/>
    </location>
</feature>
<proteinExistence type="evidence at transcript level"/>
<evidence type="ECO:0000259" key="16">
    <source>
        <dbReference type="Pfam" id="PF10613"/>
    </source>
</evidence>
<keyword evidence="12" id="KW-0407">Ion channel</keyword>
<evidence type="ECO:0000259" key="15">
    <source>
        <dbReference type="Pfam" id="PF00060"/>
    </source>
</evidence>
<evidence type="ECO:0000256" key="3">
    <source>
        <dbReference type="ARBA" id="ARBA00022448"/>
    </source>
</evidence>
<evidence type="ECO:0000256" key="12">
    <source>
        <dbReference type="ARBA" id="ARBA00023303"/>
    </source>
</evidence>
<dbReference type="Pfam" id="PF00060">
    <property type="entry name" value="Lig_chan"/>
    <property type="match status" value="1"/>
</dbReference>
<evidence type="ECO:0000256" key="2">
    <source>
        <dbReference type="ARBA" id="ARBA00008685"/>
    </source>
</evidence>
<evidence type="ECO:0000256" key="13">
    <source>
        <dbReference type="SAM" id="Coils"/>
    </source>
</evidence>
<evidence type="ECO:0000256" key="14">
    <source>
        <dbReference type="SAM" id="Phobius"/>
    </source>
</evidence>